<dbReference type="EMBL" id="JACSEA010000001">
    <property type="protein sequence ID" value="KAF7412699.1"/>
    <property type="molecule type" value="Genomic_DNA"/>
</dbReference>
<dbReference type="InterPro" id="IPR057074">
    <property type="entry name" value="IR75A_N"/>
</dbReference>
<keyword evidence="3 8" id="KW-0812">Transmembrane</keyword>
<evidence type="ECO:0000256" key="8">
    <source>
        <dbReference type="SAM" id="Phobius"/>
    </source>
</evidence>
<dbReference type="GO" id="GO:0005886">
    <property type="term" value="C:plasma membrane"/>
    <property type="evidence" value="ECO:0007669"/>
    <property type="project" value="UniProtKB-SubCell"/>
</dbReference>
<keyword evidence="6" id="KW-0675">Receptor</keyword>
<dbReference type="Pfam" id="PF24576">
    <property type="entry name" value="IR75A_N"/>
    <property type="match status" value="1"/>
</dbReference>
<feature type="transmembrane region" description="Helical" evidence="8">
    <location>
        <begin position="357"/>
        <end position="375"/>
    </location>
</feature>
<dbReference type="SUPFAM" id="SSF53850">
    <property type="entry name" value="Periplasmic binding protein-like II"/>
    <property type="match status" value="1"/>
</dbReference>
<evidence type="ECO:0000256" key="3">
    <source>
        <dbReference type="ARBA" id="ARBA00022692"/>
    </source>
</evidence>
<feature type="signal peptide" evidence="9">
    <location>
        <begin position="1"/>
        <end position="17"/>
    </location>
</feature>
<feature type="transmembrane region" description="Helical" evidence="8">
    <location>
        <begin position="381"/>
        <end position="399"/>
    </location>
</feature>
<evidence type="ECO:0000259" key="10">
    <source>
        <dbReference type="Pfam" id="PF24576"/>
    </source>
</evidence>
<keyword evidence="4 8" id="KW-1133">Transmembrane helix</keyword>
<dbReference type="AlphaFoldDB" id="A0A834NLN9"/>
<accession>A0A834NLN9</accession>
<keyword evidence="9" id="KW-0732">Signal</keyword>
<dbReference type="Proteomes" id="UP000614350">
    <property type="component" value="Unassembled WGS sequence"/>
</dbReference>
<keyword evidence="12" id="KW-1185">Reference proteome</keyword>
<reference evidence="11" key="1">
    <citation type="journal article" date="2020" name="G3 (Bethesda)">
        <title>High-Quality Assemblies for Three Invasive Social Wasps from the &lt;i&gt;Vespula&lt;/i&gt; Genus.</title>
        <authorList>
            <person name="Harrop T.W.R."/>
            <person name="Guhlin J."/>
            <person name="McLaughlin G.M."/>
            <person name="Permina E."/>
            <person name="Stockwell P."/>
            <person name="Gilligan J."/>
            <person name="Le Lec M.F."/>
            <person name="Gruber M.A.M."/>
            <person name="Quinn O."/>
            <person name="Lovegrove M."/>
            <person name="Duncan E.J."/>
            <person name="Remnant E.J."/>
            <person name="Van Eeckhoven J."/>
            <person name="Graham B."/>
            <person name="Knapp R.A."/>
            <person name="Langford K.W."/>
            <person name="Kronenberg Z."/>
            <person name="Press M.O."/>
            <person name="Eacker S.M."/>
            <person name="Wilson-Rankin E.E."/>
            <person name="Purcell J."/>
            <person name="Lester P.J."/>
            <person name="Dearden P.K."/>
        </authorList>
    </citation>
    <scope>NUCLEOTIDE SEQUENCE</scope>
    <source>
        <strain evidence="11">Marl-1</strain>
    </source>
</reference>
<evidence type="ECO:0000256" key="2">
    <source>
        <dbReference type="ARBA" id="ARBA00022475"/>
    </source>
</evidence>
<evidence type="ECO:0000256" key="9">
    <source>
        <dbReference type="SAM" id="SignalP"/>
    </source>
</evidence>
<evidence type="ECO:0000256" key="5">
    <source>
        <dbReference type="ARBA" id="ARBA00023136"/>
    </source>
</evidence>
<evidence type="ECO:0000256" key="7">
    <source>
        <dbReference type="ARBA" id="ARBA00023180"/>
    </source>
</evidence>
<feature type="chain" id="PRO_5032356662" description="Ionotropic receptor 75a N-terminal domain-containing protein" evidence="9">
    <location>
        <begin position="18"/>
        <end position="632"/>
    </location>
</feature>
<sequence>MSIRVLILLYVVLHSYAEDNDFISDYFAFKNVKNIVGFSCGDVTSNFNLLRKLNHAGVFAIIKDPFSNPDVRLILNSDHWAVGVFVDLRCHNENLEYIFSESSEHRMYGYLYSWLILGSNLNQSISILNDTAYSMATDVVVAIPNQNGYEMYDVFNHCKYRGGLLNVIKYGTWNPNGNLTIYLMEPKLIRRGDLNGLRLKIAGVIQYRPKNMRLIDYMKDINTRSLESMHKFVYSMISHTGDLFNFSVHVGEIYYWDRNSIHGRMFELLKDNYIDIASNPRVMVSERLEFASLIGAAWPVRPCFMLLSTPTNKIKSDLFLKPFTAGIWDTYAVFMIISMIIVGLILKREKVKSEEGFGAIVLTIGIMSQQGAYFFPKNLAGRIAVVQILLFSWMMYNYYSCSIVSARLSEPFDKIEDSVAVLADTHMRIAAEAVPYLNYLLKKWNWESDYFRKKRWDPLPLSKRYLPIEEGIRQVGQGILAYHTDPNTAYPYIEKMFDSSQICQLTEIHLFKESVMGMYSSHNAQFLEIARVGLIKMQSSGLRNRQIKYWSSKKPQCQQDALSTRSITIYETAPAFILLTLGILMSTVICLTENIYYHRFTQKFTQQNENFRLSKQSSSQTDNANELQLISI</sequence>
<dbReference type="PANTHER" id="PTHR42643:SF32">
    <property type="entry name" value="IONOTROPIC RECEPTOR 31A, ISOFORM C-RELATED"/>
    <property type="match status" value="1"/>
</dbReference>
<evidence type="ECO:0000256" key="4">
    <source>
        <dbReference type="ARBA" id="ARBA00022989"/>
    </source>
</evidence>
<comment type="subcellular location">
    <subcellularLocation>
        <location evidence="1">Cell membrane</location>
        <topology evidence="1">Multi-pass membrane protein</topology>
    </subcellularLocation>
</comment>
<dbReference type="Gene3D" id="1.10.287.70">
    <property type="match status" value="1"/>
</dbReference>
<evidence type="ECO:0000256" key="1">
    <source>
        <dbReference type="ARBA" id="ARBA00004651"/>
    </source>
</evidence>
<comment type="caution">
    <text evidence="11">The sequence shown here is derived from an EMBL/GenBank/DDBJ whole genome shotgun (WGS) entry which is preliminary data.</text>
</comment>
<evidence type="ECO:0000313" key="11">
    <source>
        <dbReference type="EMBL" id="KAF7412699.1"/>
    </source>
</evidence>
<gene>
    <name evidence="11" type="ORF">HZH66_001595</name>
</gene>
<proteinExistence type="predicted"/>
<evidence type="ECO:0000256" key="6">
    <source>
        <dbReference type="ARBA" id="ARBA00023170"/>
    </source>
</evidence>
<feature type="domain" description="Ionotropic receptor 75a N-terminal" evidence="10">
    <location>
        <begin position="21"/>
        <end position="201"/>
    </location>
</feature>
<feature type="transmembrane region" description="Helical" evidence="8">
    <location>
        <begin position="575"/>
        <end position="597"/>
    </location>
</feature>
<keyword evidence="7" id="KW-0325">Glycoprotein</keyword>
<protein>
    <recommendedName>
        <fullName evidence="10">Ionotropic receptor 75a N-terminal domain-containing protein</fullName>
    </recommendedName>
</protein>
<name>A0A834NLN9_VESVU</name>
<organism evidence="11 12">
    <name type="scientific">Vespula vulgaris</name>
    <name type="common">Yellow jacket</name>
    <name type="synonym">Wasp</name>
    <dbReference type="NCBI Taxonomy" id="7454"/>
    <lineage>
        <taxon>Eukaryota</taxon>
        <taxon>Metazoa</taxon>
        <taxon>Ecdysozoa</taxon>
        <taxon>Arthropoda</taxon>
        <taxon>Hexapoda</taxon>
        <taxon>Insecta</taxon>
        <taxon>Pterygota</taxon>
        <taxon>Neoptera</taxon>
        <taxon>Endopterygota</taxon>
        <taxon>Hymenoptera</taxon>
        <taxon>Apocrita</taxon>
        <taxon>Aculeata</taxon>
        <taxon>Vespoidea</taxon>
        <taxon>Vespidae</taxon>
        <taxon>Vespinae</taxon>
        <taxon>Vespula</taxon>
    </lineage>
</organism>
<dbReference type="InterPro" id="IPR052192">
    <property type="entry name" value="Insect_Ionotropic_Sensory_Rcpt"/>
</dbReference>
<evidence type="ECO:0000313" key="12">
    <source>
        <dbReference type="Proteomes" id="UP000614350"/>
    </source>
</evidence>
<keyword evidence="5 8" id="KW-0472">Membrane</keyword>
<feature type="transmembrane region" description="Helical" evidence="8">
    <location>
        <begin position="325"/>
        <end position="345"/>
    </location>
</feature>
<keyword evidence="2" id="KW-1003">Cell membrane</keyword>
<dbReference type="PANTHER" id="PTHR42643">
    <property type="entry name" value="IONOTROPIC RECEPTOR 20A-RELATED"/>
    <property type="match status" value="1"/>
</dbReference>